<organism evidence="4 5">
    <name type="scientific">Fodinibacter luteus</name>
    <dbReference type="NCBI Taxonomy" id="552064"/>
    <lineage>
        <taxon>Bacteria</taxon>
        <taxon>Bacillati</taxon>
        <taxon>Actinomycetota</taxon>
        <taxon>Actinomycetes</taxon>
        <taxon>Micrococcales</taxon>
        <taxon>Intrasporangiaceae</taxon>
        <taxon>Fodinibacter (ex Wang et al. 2009)</taxon>
    </lineage>
</organism>
<dbReference type="Pfam" id="PF00226">
    <property type="entry name" value="DnaJ"/>
    <property type="match status" value="1"/>
</dbReference>
<name>A0ABP8K131_9MICO</name>
<dbReference type="InterPro" id="IPR001623">
    <property type="entry name" value="DnaJ_domain"/>
</dbReference>
<accession>A0ABP8K131</accession>
<sequence length="367" mass="41048">MAALLTTGSISQRLGGHWVVMSPANPYAILGVPEDASAEEIKKAYRRQMRLAAVDIHPDVSDAERDVLQERMVEVNWAFESLTGSRREALDADLRRQRVAEAAREQRLKHEQARQAAAWQAAQRRAHEAEDRERVAQAWREAARERERLQRVRRQAEEHARRTAQRRRDDERRYREAAWVREFTDGGTGFREEVRFDGPVVTEQLLNELWELFAPRPGQDVHETIEVTRDQWASGAVWTSGIDGLPLVGLEHSGPATYCFRGRGMHGVYGGPRGDHYVTVVHVDEFGQPVLGGFRAPDRRVPIRDETAEPPVERAGASRGRPGPLAVAGTALRLVGTLLKWALIVLAGLAAVLLVLVVVLAFVAARG</sequence>
<evidence type="ECO:0000313" key="4">
    <source>
        <dbReference type="EMBL" id="GAA4399068.1"/>
    </source>
</evidence>
<keyword evidence="2" id="KW-0812">Transmembrane</keyword>
<protein>
    <recommendedName>
        <fullName evidence="3">J domain-containing protein</fullName>
    </recommendedName>
</protein>
<feature type="domain" description="J" evidence="3">
    <location>
        <begin position="25"/>
        <end position="87"/>
    </location>
</feature>
<dbReference type="InterPro" id="IPR052763">
    <property type="entry name" value="DnaJ_C4"/>
</dbReference>
<feature type="transmembrane region" description="Helical" evidence="2">
    <location>
        <begin position="341"/>
        <end position="365"/>
    </location>
</feature>
<dbReference type="InterPro" id="IPR036869">
    <property type="entry name" value="J_dom_sf"/>
</dbReference>
<dbReference type="SUPFAM" id="SSF46565">
    <property type="entry name" value="Chaperone J-domain"/>
    <property type="match status" value="1"/>
</dbReference>
<evidence type="ECO:0000313" key="5">
    <source>
        <dbReference type="Proteomes" id="UP001500945"/>
    </source>
</evidence>
<dbReference type="Proteomes" id="UP001500945">
    <property type="component" value="Unassembled WGS sequence"/>
</dbReference>
<dbReference type="CDD" id="cd06257">
    <property type="entry name" value="DnaJ"/>
    <property type="match status" value="1"/>
</dbReference>
<dbReference type="PROSITE" id="PS50076">
    <property type="entry name" value="DNAJ_2"/>
    <property type="match status" value="1"/>
</dbReference>
<evidence type="ECO:0000256" key="1">
    <source>
        <dbReference type="SAM" id="Coils"/>
    </source>
</evidence>
<keyword evidence="1" id="KW-0175">Coiled coil</keyword>
<reference evidence="5" key="1">
    <citation type="journal article" date="2019" name="Int. J. Syst. Evol. Microbiol.">
        <title>The Global Catalogue of Microorganisms (GCM) 10K type strain sequencing project: providing services to taxonomists for standard genome sequencing and annotation.</title>
        <authorList>
            <consortium name="The Broad Institute Genomics Platform"/>
            <consortium name="The Broad Institute Genome Sequencing Center for Infectious Disease"/>
            <person name="Wu L."/>
            <person name="Ma J."/>
        </authorList>
    </citation>
    <scope>NUCLEOTIDE SEQUENCE [LARGE SCALE GENOMIC DNA]</scope>
    <source>
        <strain evidence="5">JCM 17809</strain>
    </source>
</reference>
<dbReference type="Gene3D" id="1.10.287.110">
    <property type="entry name" value="DnaJ domain"/>
    <property type="match status" value="1"/>
</dbReference>
<comment type="caution">
    <text evidence="4">The sequence shown here is derived from an EMBL/GenBank/DDBJ whole genome shotgun (WGS) entry which is preliminary data.</text>
</comment>
<dbReference type="PANTHER" id="PTHR44825:SF1">
    <property type="entry name" value="DNAJ HOMOLOG SUBFAMILY C MEMBER 4"/>
    <property type="match status" value="1"/>
</dbReference>
<evidence type="ECO:0000259" key="3">
    <source>
        <dbReference type="PROSITE" id="PS50076"/>
    </source>
</evidence>
<proteinExistence type="predicted"/>
<dbReference type="EMBL" id="BAABGM010000003">
    <property type="protein sequence ID" value="GAA4399068.1"/>
    <property type="molecule type" value="Genomic_DNA"/>
</dbReference>
<keyword evidence="2" id="KW-1133">Transmembrane helix</keyword>
<dbReference type="PRINTS" id="PR00625">
    <property type="entry name" value="JDOMAIN"/>
</dbReference>
<keyword evidence="2" id="KW-0472">Membrane</keyword>
<keyword evidence="5" id="KW-1185">Reference proteome</keyword>
<dbReference type="PANTHER" id="PTHR44825">
    <property type="match status" value="1"/>
</dbReference>
<evidence type="ECO:0000256" key="2">
    <source>
        <dbReference type="SAM" id="Phobius"/>
    </source>
</evidence>
<gene>
    <name evidence="4" type="ORF">GCM10023168_05830</name>
</gene>
<feature type="coiled-coil region" evidence="1">
    <location>
        <begin position="139"/>
        <end position="166"/>
    </location>
</feature>
<dbReference type="SMART" id="SM00271">
    <property type="entry name" value="DnaJ"/>
    <property type="match status" value="1"/>
</dbReference>